<dbReference type="PROSITE" id="PS00371">
    <property type="entry name" value="PTS_EIIA_TYPE_1_HIS"/>
    <property type="match status" value="1"/>
</dbReference>
<dbReference type="Gene3D" id="2.70.70.10">
    <property type="entry name" value="Glucose Permease (Domain IIA)"/>
    <property type="match status" value="1"/>
</dbReference>
<dbReference type="Pfam" id="PF00358">
    <property type="entry name" value="PTS_EIIA_1"/>
    <property type="match status" value="1"/>
</dbReference>
<feature type="domain" description="PTS EIIA type-1" evidence="11">
    <location>
        <begin position="27"/>
        <end position="131"/>
    </location>
</feature>
<comment type="subcellular location">
    <subcellularLocation>
        <location evidence="1">Cytoplasm</location>
    </subcellularLocation>
</comment>
<evidence type="ECO:0000256" key="6">
    <source>
        <dbReference type="ARBA" id="ARBA00022777"/>
    </source>
</evidence>
<organism evidence="12 13">
    <name type="scientific">Treponema lecithinolyticum ATCC 700332</name>
    <dbReference type="NCBI Taxonomy" id="1321815"/>
    <lineage>
        <taxon>Bacteria</taxon>
        <taxon>Pseudomonadati</taxon>
        <taxon>Spirochaetota</taxon>
        <taxon>Spirochaetia</taxon>
        <taxon>Spirochaetales</taxon>
        <taxon>Treponemataceae</taxon>
        <taxon>Treponema</taxon>
    </lineage>
</organism>
<evidence type="ECO:0000256" key="2">
    <source>
        <dbReference type="ARBA" id="ARBA00022448"/>
    </source>
</evidence>
<evidence type="ECO:0000256" key="5">
    <source>
        <dbReference type="ARBA" id="ARBA00022683"/>
    </source>
</evidence>
<dbReference type="PROSITE" id="PS51093">
    <property type="entry name" value="PTS_EIIA_TYPE_1"/>
    <property type="match status" value="1"/>
</dbReference>
<evidence type="ECO:0000259" key="11">
    <source>
        <dbReference type="PROSITE" id="PS51093"/>
    </source>
</evidence>
<accession>A0ABN0P0K6</accession>
<keyword evidence="13" id="KW-1185">Reference proteome</keyword>
<name>A0ABN0P0K6_TRELE</name>
<evidence type="ECO:0000256" key="4">
    <source>
        <dbReference type="ARBA" id="ARBA00022679"/>
    </source>
</evidence>
<comment type="caution">
    <text evidence="12">The sequence shown here is derived from an EMBL/GenBank/DDBJ whole genome shotgun (WGS) entry which is preliminary data.</text>
</comment>
<evidence type="ECO:0000313" key="12">
    <source>
        <dbReference type="EMBL" id="ERJ93986.1"/>
    </source>
</evidence>
<evidence type="ECO:0000313" key="13">
    <source>
        <dbReference type="Proteomes" id="UP000016649"/>
    </source>
</evidence>
<dbReference type="SUPFAM" id="SSF51261">
    <property type="entry name" value="Duplicated hybrid motif"/>
    <property type="match status" value="1"/>
</dbReference>
<keyword evidence="3" id="KW-0762">Sugar transport</keyword>
<dbReference type="NCBIfam" id="TIGR00830">
    <property type="entry name" value="PTBA"/>
    <property type="match status" value="1"/>
</dbReference>
<dbReference type="RefSeq" id="WP_021686099.1">
    <property type="nucleotide sequence ID" value="NZ_KI260553.1"/>
</dbReference>
<keyword evidence="4" id="KW-0808">Transferase</keyword>
<keyword evidence="6" id="KW-0418">Kinase</keyword>
<sequence>MFFKRQEKTIVYAPLSGTCVSLQDVPDEAFSQNLMGLGIAIIPSVGKVFAPFDGYTSILSDTNHALGLMSKTGIDLLIHVGLETVQLAGKYYIVHTKENASFKKGDLLLEFDIVAIKAAGYNIITPVTVTNSAEFETVDFLVDVTKGITIDAGSDFIQITKGKNK</sequence>
<keyword evidence="5" id="KW-0598">Phosphotransferase system</keyword>
<proteinExistence type="predicted"/>
<protein>
    <recommendedName>
        <fullName evidence="7">PTS system glucose-specific EIIA component</fullName>
    </recommendedName>
    <alternativeName>
        <fullName evidence="10">EIIA-Glc</fullName>
    </alternativeName>
    <alternativeName>
        <fullName evidence="9">EIII-Glc</fullName>
    </alternativeName>
    <alternativeName>
        <fullName evidence="8">Glucose-specific phosphotransferase enzyme IIA component</fullName>
    </alternativeName>
</protein>
<dbReference type="InterPro" id="IPR050890">
    <property type="entry name" value="PTS_EIIA_component"/>
</dbReference>
<dbReference type="EMBL" id="AWVH01000009">
    <property type="protein sequence ID" value="ERJ93986.1"/>
    <property type="molecule type" value="Genomic_DNA"/>
</dbReference>
<gene>
    <name evidence="12" type="ORF">HMPREF9193_00533</name>
</gene>
<dbReference type="Proteomes" id="UP000016649">
    <property type="component" value="Unassembled WGS sequence"/>
</dbReference>
<dbReference type="InterPro" id="IPR001127">
    <property type="entry name" value="PTS_EIIA_1_perm"/>
</dbReference>
<evidence type="ECO:0000256" key="7">
    <source>
        <dbReference type="ARBA" id="ARBA00039163"/>
    </source>
</evidence>
<evidence type="ECO:0000256" key="8">
    <source>
        <dbReference type="ARBA" id="ARBA00042296"/>
    </source>
</evidence>
<reference evidence="12 13" key="1">
    <citation type="submission" date="2013-08" db="EMBL/GenBank/DDBJ databases">
        <authorList>
            <person name="Weinstock G."/>
            <person name="Sodergren E."/>
            <person name="Wylie T."/>
            <person name="Fulton L."/>
            <person name="Fulton R."/>
            <person name="Fronick C."/>
            <person name="O'Laughlin M."/>
            <person name="Godfrey J."/>
            <person name="Miner T."/>
            <person name="Herter B."/>
            <person name="Appelbaum E."/>
            <person name="Cordes M."/>
            <person name="Lek S."/>
            <person name="Wollam A."/>
            <person name="Pepin K.H."/>
            <person name="Palsikar V.B."/>
            <person name="Mitreva M."/>
            <person name="Wilson R.K."/>
        </authorList>
    </citation>
    <scope>NUCLEOTIDE SEQUENCE [LARGE SCALE GENOMIC DNA]</scope>
    <source>
        <strain evidence="12 13">ATCC 700332</strain>
    </source>
</reference>
<dbReference type="PANTHER" id="PTHR45008">
    <property type="entry name" value="PTS SYSTEM GLUCOSE-SPECIFIC EIIA COMPONENT"/>
    <property type="match status" value="1"/>
</dbReference>
<evidence type="ECO:0000256" key="9">
    <source>
        <dbReference type="ARBA" id="ARBA00042526"/>
    </source>
</evidence>
<evidence type="ECO:0000256" key="1">
    <source>
        <dbReference type="ARBA" id="ARBA00004496"/>
    </source>
</evidence>
<evidence type="ECO:0000256" key="3">
    <source>
        <dbReference type="ARBA" id="ARBA00022597"/>
    </source>
</evidence>
<dbReference type="InterPro" id="IPR011055">
    <property type="entry name" value="Dup_hybrid_motif"/>
</dbReference>
<dbReference type="PANTHER" id="PTHR45008:SF1">
    <property type="entry name" value="PTS SYSTEM GLUCOSE-SPECIFIC EIIA COMPONENT"/>
    <property type="match status" value="1"/>
</dbReference>
<keyword evidence="2" id="KW-0813">Transport</keyword>
<evidence type="ECO:0000256" key="10">
    <source>
        <dbReference type="ARBA" id="ARBA00042873"/>
    </source>
</evidence>